<sequence length="62" mass="6956">MTNPDRGMLQASPRRRAGESKGSERESKRSGGDGGGHMKGRRTWWTWLVDKILLMGFLRGPV</sequence>
<name>A0ABQ8DPP0_BRANA</name>
<proteinExistence type="predicted"/>
<gene>
    <name evidence="2" type="ORF">HID58_008453</name>
</gene>
<dbReference type="EMBL" id="JAGKQM010000003">
    <property type="protein sequence ID" value="KAH0931336.1"/>
    <property type="molecule type" value="Genomic_DNA"/>
</dbReference>
<protein>
    <submittedName>
        <fullName evidence="2">Uncharacterized protein</fullName>
    </submittedName>
</protein>
<comment type="caution">
    <text evidence="2">The sequence shown here is derived from an EMBL/GenBank/DDBJ whole genome shotgun (WGS) entry which is preliminary data.</text>
</comment>
<evidence type="ECO:0000313" key="3">
    <source>
        <dbReference type="Proteomes" id="UP000824890"/>
    </source>
</evidence>
<keyword evidence="3" id="KW-1185">Reference proteome</keyword>
<feature type="region of interest" description="Disordered" evidence="1">
    <location>
        <begin position="1"/>
        <end position="40"/>
    </location>
</feature>
<evidence type="ECO:0000313" key="2">
    <source>
        <dbReference type="EMBL" id="KAH0931336.1"/>
    </source>
</evidence>
<accession>A0ABQ8DPP0</accession>
<feature type="compositionally biased region" description="Basic and acidic residues" evidence="1">
    <location>
        <begin position="16"/>
        <end position="31"/>
    </location>
</feature>
<organism evidence="2 3">
    <name type="scientific">Brassica napus</name>
    <name type="common">Rape</name>
    <dbReference type="NCBI Taxonomy" id="3708"/>
    <lineage>
        <taxon>Eukaryota</taxon>
        <taxon>Viridiplantae</taxon>
        <taxon>Streptophyta</taxon>
        <taxon>Embryophyta</taxon>
        <taxon>Tracheophyta</taxon>
        <taxon>Spermatophyta</taxon>
        <taxon>Magnoliopsida</taxon>
        <taxon>eudicotyledons</taxon>
        <taxon>Gunneridae</taxon>
        <taxon>Pentapetalae</taxon>
        <taxon>rosids</taxon>
        <taxon>malvids</taxon>
        <taxon>Brassicales</taxon>
        <taxon>Brassicaceae</taxon>
        <taxon>Brassiceae</taxon>
        <taxon>Brassica</taxon>
    </lineage>
</organism>
<dbReference type="Proteomes" id="UP000824890">
    <property type="component" value="Unassembled WGS sequence"/>
</dbReference>
<reference evidence="2 3" key="1">
    <citation type="submission" date="2021-05" db="EMBL/GenBank/DDBJ databases">
        <title>Genome Assembly of Synthetic Allotetraploid Brassica napus Reveals Homoeologous Exchanges between Subgenomes.</title>
        <authorList>
            <person name="Davis J.T."/>
        </authorList>
    </citation>
    <scope>NUCLEOTIDE SEQUENCE [LARGE SCALE GENOMIC DNA]</scope>
    <source>
        <strain evidence="3">cv. Da-Ae</strain>
        <tissue evidence="2">Seedling</tissue>
    </source>
</reference>
<evidence type="ECO:0000256" key="1">
    <source>
        <dbReference type="SAM" id="MobiDB-lite"/>
    </source>
</evidence>